<protein>
    <submittedName>
        <fullName evidence="2">Uncharacterized protein</fullName>
    </submittedName>
</protein>
<proteinExistence type="predicted"/>
<keyword evidence="1" id="KW-0472">Membrane</keyword>
<organism evidence="2 3">
    <name type="scientific">Povalibacter uvarum</name>
    <dbReference type="NCBI Taxonomy" id="732238"/>
    <lineage>
        <taxon>Bacteria</taxon>
        <taxon>Pseudomonadati</taxon>
        <taxon>Pseudomonadota</taxon>
        <taxon>Gammaproteobacteria</taxon>
        <taxon>Steroidobacterales</taxon>
        <taxon>Steroidobacteraceae</taxon>
        <taxon>Povalibacter</taxon>
    </lineage>
</organism>
<dbReference type="RefSeq" id="WP_184332212.1">
    <property type="nucleotide sequence ID" value="NZ_JACHHZ010000003.1"/>
</dbReference>
<accession>A0A841HKQ0</accession>
<dbReference type="EMBL" id="JACHHZ010000003">
    <property type="protein sequence ID" value="MBB6093627.1"/>
    <property type="molecule type" value="Genomic_DNA"/>
</dbReference>
<gene>
    <name evidence="2" type="ORF">HNQ60_002508</name>
</gene>
<feature type="transmembrane region" description="Helical" evidence="1">
    <location>
        <begin position="12"/>
        <end position="34"/>
    </location>
</feature>
<comment type="caution">
    <text evidence="2">The sequence shown here is derived from an EMBL/GenBank/DDBJ whole genome shotgun (WGS) entry which is preliminary data.</text>
</comment>
<sequence>MTPFERFDSRVRLRVAAAVASVALHLGLILFVAFSGGRHEGIHESDTPLTQLVFLDEPVAGRREGSETGPIEAQLPAPVPELPRIEEDVPGTPPPGELPEEAIAQVEPDPATMPAPIETVEEQPVPPVPDDQPSTFVMTPAERSALEHRLARLAQDAAKNPQSTIKWEQNGRQFSAALIMQKASDGVEFDRVIAEVSAEDQGRQLTTHIRLKRLSFSHFTQMIDRWDPSVQMHDDEIIGRFHVNSSFNLLYDRSSTPRFMGKVTTASKGFNAQANSHRRDSEVFKGGIETSAGRIDLPEEVQPFAWGSRKDDAVVHECQNDTEIRFFPDGSYSWRDRVTGDRQYRNEPSDQPVYFMGTQKAAFFVQGVVRGKVLVYSPQRITIEGKLVYARDPRKDRDSTDYLGLVSRGVVDIAGPGATGPGDLDVQAAIFAGRRFVVTNIDQPRTATLRIYGSLAAGSVSASEPRYGMKVEYDPRLERLRPPGFPSTDRFAAEEWDGVWNEARDGVTSTL</sequence>
<dbReference type="Proteomes" id="UP000588068">
    <property type="component" value="Unassembled WGS sequence"/>
</dbReference>
<reference evidence="2 3" key="1">
    <citation type="submission" date="2020-08" db="EMBL/GenBank/DDBJ databases">
        <title>Genomic Encyclopedia of Type Strains, Phase IV (KMG-IV): sequencing the most valuable type-strain genomes for metagenomic binning, comparative biology and taxonomic classification.</title>
        <authorList>
            <person name="Goeker M."/>
        </authorList>
    </citation>
    <scope>NUCLEOTIDE SEQUENCE [LARGE SCALE GENOMIC DNA]</scope>
    <source>
        <strain evidence="2 3">DSM 26723</strain>
    </source>
</reference>
<keyword evidence="1" id="KW-1133">Transmembrane helix</keyword>
<keyword evidence="3" id="KW-1185">Reference proteome</keyword>
<evidence type="ECO:0000313" key="3">
    <source>
        <dbReference type="Proteomes" id="UP000588068"/>
    </source>
</evidence>
<dbReference type="AlphaFoldDB" id="A0A841HKQ0"/>
<evidence type="ECO:0000313" key="2">
    <source>
        <dbReference type="EMBL" id="MBB6093627.1"/>
    </source>
</evidence>
<keyword evidence="1" id="KW-0812">Transmembrane</keyword>
<name>A0A841HKQ0_9GAMM</name>
<evidence type="ECO:0000256" key="1">
    <source>
        <dbReference type="SAM" id="Phobius"/>
    </source>
</evidence>